<comment type="caution">
    <text evidence="1">The sequence shown here is derived from an EMBL/GenBank/DDBJ whole genome shotgun (WGS) entry which is preliminary data.</text>
</comment>
<sequence>MWLCCFQCKTDHLLATVIVVERDGTFVQRNALFFRFLPTIDLGHCAHAIVNISKRHNNPLGFCLHLEQLR</sequence>
<organism evidence="1 2">
    <name type="scientific">Peronosclerospora sorghi</name>
    <dbReference type="NCBI Taxonomy" id="230839"/>
    <lineage>
        <taxon>Eukaryota</taxon>
        <taxon>Sar</taxon>
        <taxon>Stramenopiles</taxon>
        <taxon>Oomycota</taxon>
        <taxon>Peronosporomycetes</taxon>
        <taxon>Peronosporales</taxon>
        <taxon>Peronosporaceae</taxon>
        <taxon>Peronosclerospora</taxon>
    </lineage>
</organism>
<accession>A0ACC0WF72</accession>
<evidence type="ECO:0000313" key="1">
    <source>
        <dbReference type="EMBL" id="KAI9917399.1"/>
    </source>
</evidence>
<keyword evidence="2" id="KW-1185">Reference proteome</keyword>
<dbReference type="Proteomes" id="UP001163321">
    <property type="component" value="Chromosome 13"/>
</dbReference>
<reference evidence="1 2" key="1">
    <citation type="journal article" date="2022" name="bioRxiv">
        <title>The genome of the oomycete Peronosclerospora sorghi, a cosmopolitan pathogen of maize and sorghum, is inflated with dispersed pseudogenes.</title>
        <authorList>
            <person name="Fletcher K."/>
            <person name="Martin F."/>
            <person name="Isakeit T."/>
            <person name="Cavanaugh K."/>
            <person name="Magill C."/>
            <person name="Michelmore R."/>
        </authorList>
    </citation>
    <scope>NUCLEOTIDE SEQUENCE [LARGE SCALE GENOMIC DNA]</scope>
    <source>
        <strain evidence="1">P6</strain>
    </source>
</reference>
<evidence type="ECO:0000313" key="2">
    <source>
        <dbReference type="Proteomes" id="UP001163321"/>
    </source>
</evidence>
<proteinExistence type="predicted"/>
<protein>
    <submittedName>
        <fullName evidence="1">Uncharacterized protein</fullName>
    </submittedName>
</protein>
<dbReference type="EMBL" id="CM047592">
    <property type="protein sequence ID" value="KAI9917399.1"/>
    <property type="molecule type" value="Genomic_DNA"/>
</dbReference>
<name>A0ACC0WF72_9STRA</name>
<gene>
    <name evidence="1" type="ORF">PsorP6_013037</name>
</gene>